<evidence type="ECO:0008006" key="3">
    <source>
        <dbReference type="Google" id="ProtNLM"/>
    </source>
</evidence>
<dbReference type="EMBL" id="CP058215">
    <property type="protein sequence ID" value="QLC50633.1"/>
    <property type="molecule type" value="Genomic_DNA"/>
</dbReference>
<dbReference type="AlphaFoldDB" id="A0A7D5E7G5"/>
<organism evidence="1 2">
    <name type="scientific">Methanolobus zinderi</name>
    <dbReference type="NCBI Taxonomy" id="536044"/>
    <lineage>
        <taxon>Archaea</taxon>
        <taxon>Methanobacteriati</taxon>
        <taxon>Methanobacteriota</taxon>
        <taxon>Stenosarchaea group</taxon>
        <taxon>Methanomicrobia</taxon>
        <taxon>Methanosarcinales</taxon>
        <taxon>Methanosarcinaceae</taxon>
        <taxon>Methanolobus</taxon>
    </lineage>
</organism>
<dbReference type="RefSeq" id="WP_176965688.1">
    <property type="nucleotide sequence ID" value="NZ_CP058215.1"/>
</dbReference>
<keyword evidence="2" id="KW-1185">Reference proteome</keyword>
<dbReference type="OrthoDB" id="377306at2157"/>
<reference evidence="1 2" key="1">
    <citation type="submission" date="2020-06" db="EMBL/GenBank/DDBJ databases">
        <title>Methanolobus halotolerans sp. nov., isolated from a saline lake Tus in Siberia.</title>
        <authorList>
            <person name="Shen Y."/>
            <person name="Chen S.-C."/>
            <person name="Lai M.-C."/>
            <person name="Huang H.-H."/>
            <person name="Chiu H.-H."/>
            <person name="Tang S.-L."/>
            <person name="Rogozin D.Y."/>
            <person name="Degermendzhy A.G."/>
        </authorList>
    </citation>
    <scope>NUCLEOTIDE SEQUENCE [LARGE SCALE GENOMIC DNA]</scope>
    <source>
        <strain evidence="1 2">DSM 21339</strain>
    </source>
</reference>
<dbReference type="Proteomes" id="UP000509594">
    <property type="component" value="Chromosome"/>
</dbReference>
<dbReference type="KEGG" id="mzi:HWN40_10535"/>
<evidence type="ECO:0000313" key="1">
    <source>
        <dbReference type="EMBL" id="QLC50633.1"/>
    </source>
</evidence>
<proteinExistence type="predicted"/>
<name>A0A7D5E7G5_9EURY</name>
<evidence type="ECO:0000313" key="2">
    <source>
        <dbReference type="Proteomes" id="UP000509594"/>
    </source>
</evidence>
<gene>
    <name evidence="1" type="ORF">HWN40_10535</name>
</gene>
<accession>A0A7D5E7G5</accession>
<dbReference type="GeneID" id="55822116"/>
<protein>
    <recommendedName>
        <fullName evidence="3">DUF563 domain-containing protein</fullName>
    </recommendedName>
</protein>
<sequence>MIQIYPSIDQKLKCPICIQETKATKIVWQGIHVGVESTCKVCQRRFFQDLHVGHSTSKPCSVDLDSFQLFCDNDPKGWYSEPLRESIKSPSNKHLDFKKEIYSASDKVIILNCIDYLYGHSLLKLLNAERHLKNHPDYGLIVIVPKYLEWMTPKGIAEKWIFDIPLKEGKEYFIDFNEKIQNELQRFSTVCLSKACAHPSDFDITNFTGVKKHDFQKDEFRISFIWREDRTWINSLVLNKGINKSKNNILKNILLNWQKRKIVKLFSGLRKTFPNAKYTVAGISKPEKFPSWIDNQIVQKLDENLEKKLCNVYSESRVIIGVHGSNILLPSAHAGMTIDLMPEDRWGNFAQDILYQEKDARISSFRYRYVPINQKVKSLCKIVICMIQNRNGFYENMSETIFTNVDQF</sequence>